<evidence type="ECO:0000256" key="1">
    <source>
        <dbReference type="SAM" id="Coils"/>
    </source>
</evidence>
<proteinExistence type="predicted"/>
<dbReference type="Proteomes" id="UP000248606">
    <property type="component" value="Unassembled WGS sequence"/>
</dbReference>
<reference evidence="2 3" key="1">
    <citation type="submission" date="2017-08" db="EMBL/GenBank/DDBJ databases">
        <title>Infants hospitalized years apart are colonized by the same room-sourced microbial strains.</title>
        <authorList>
            <person name="Brooks B."/>
            <person name="Olm M.R."/>
            <person name="Firek B.A."/>
            <person name="Baker R."/>
            <person name="Thomas B.C."/>
            <person name="Morowitz M.J."/>
            <person name="Banfield J.F."/>
        </authorList>
    </citation>
    <scope>NUCLEOTIDE SEQUENCE [LARGE SCALE GENOMIC DNA]</scope>
    <source>
        <strain evidence="2">S2_006_000_R1_57</strain>
    </source>
</reference>
<comment type="caution">
    <text evidence="2">The sequence shown here is derived from an EMBL/GenBank/DDBJ whole genome shotgun (WGS) entry which is preliminary data.</text>
</comment>
<name>A0A2W5IGN0_9ACTN</name>
<evidence type="ECO:0000313" key="3">
    <source>
        <dbReference type="Proteomes" id="UP000248606"/>
    </source>
</evidence>
<dbReference type="RefSeq" id="WP_290598342.1">
    <property type="nucleotide sequence ID" value="NZ_CAKZIO010000002.1"/>
</dbReference>
<dbReference type="AlphaFoldDB" id="A0A2W5IGN0"/>
<sequence length="128" mass="14816">MENTYTAITEQGDDWWVIQLEEYPEIITQTRRLDQIPDMVRDALTLFPEITKDPENATIVIQVQGEVEELAKQARELDQQAKKLQEQASNCMRDTVQKLVEHGLKLRDIGTLLNISSHRVQKLSKLQD</sequence>
<dbReference type="EMBL" id="QFOZ01000002">
    <property type="protein sequence ID" value="PZP89434.1"/>
    <property type="molecule type" value="Genomic_DNA"/>
</dbReference>
<keyword evidence="1" id="KW-0175">Coiled coil</keyword>
<feature type="coiled-coil region" evidence="1">
    <location>
        <begin position="60"/>
        <end position="94"/>
    </location>
</feature>
<evidence type="ECO:0000313" key="2">
    <source>
        <dbReference type="EMBL" id="PZP89434.1"/>
    </source>
</evidence>
<organism evidence="2 3">
    <name type="scientific">Lawsonella clevelandensis</name>
    <dbReference type="NCBI Taxonomy" id="1528099"/>
    <lineage>
        <taxon>Bacteria</taxon>
        <taxon>Bacillati</taxon>
        <taxon>Actinomycetota</taxon>
        <taxon>Actinomycetes</taxon>
        <taxon>Mycobacteriales</taxon>
        <taxon>Lawsonellaceae</taxon>
        <taxon>Lawsonella</taxon>
    </lineage>
</organism>
<protein>
    <submittedName>
        <fullName evidence="2">Transcriptional regulator</fullName>
    </submittedName>
</protein>
<accession>A0A2W5IGN0</accession>
<gene>
    <name evidence="2" type="ORF">DI579_02670</name>
</gene>